<organism evidence="1">
    <name type="scientific">Arundo donax</name>
    <name type="common">Giant reed</name>
    <name type="synonym">Donax arundinaceus</name>
    <dbReference type="NCBI Taxonomy" id="35708"/>
    <lineage>
        <taxon>Eukaryota</taxon>
        <taxon>Viridiplantae</taxon>
        <taxon>Streptophyta</taxon>
        <taxon>Embryophyta</taxon>
        <taxon>Tracheophyta</taxon>
        <taxon>Spermatophyta</taxon>
        <taxon>Magnoliopsida</taxon>
        <taxon>Liliopsida</taxon>
        <taxon>Poales</taxon>
        <taxon>Poaceae</taxon>
        <taxon>PACMAD clade</taxon>
        <taxon>Arundinoideae</taxon>
        <taxon>Arundineae</taxon>
        <taxon>Arundo</taxon>
    </lineage>
</organism>
<proteinExistence type="predicted"/>
<protein>
    <submittedName>
        <fullName evidence="1">Uncharacterized protein</fullName>
    </submittedName>
</protein>
<dbReference type="EMBL" id="GBRH01266328">
    <property type="protein sequence ID" value="JAD31567.1"/>
    <property type="molecule type" value="Transcribed_RNA"/>
</dbReference>
<reference evidence="1" key="1">
    <citation type="submission" date="2014-09" db="EMBL/GenBank/DDBJ databases">
        <authorList>
            <person name="Magalhaes I.L.F."/>
            <person name="Oliveira U."/>
            <person name="Santos F.R."/>
            <person name="Vidigal T.H.D.A."/>
            <person name="Brescovit A.D."/>
            <person name="Santos A.J."/>
        </authorList>
    </citation>
    <scope>NUCLEOTIDE SEQUENCE</scope>
    <source>
        <tissue evidence="1">Shoot tissue taken approximately 20 cm above the soil surface</tissue>
    </source>
</reference>
<name>A0A0A8Z9P0_ARUDO</name>
<reference evidence="1" key="2">
    <citation type="journal article" date="2015" name="Data Brief">
        <title>Shoot transcriptome of the giant reed, Arundo donax.</title>
        <authorList>
            <person name="Barrero R.A."/>
            <person name="Guerrero F.D."/>
            <person name="Moolhuijzen P."/>
            <person name="Goolsby J.A."/>
            <person name="Tidwell J."/>
            <person name="Bellgard S.E."/>
            <person name="Bellgard M.I."/>
        </authorList>
    </citation>
    <scope>NUCLEOTIDE SEQUENCE</scope>
    <source>
        <tissue evidence="1">Shoot tissue taken approximately 20 cm above the soil surface</tissue>
    </source>
</reference>
<sequence length="44" mass="4831">MVGITKIITNKLYQYGKTTKLANNPSTICTQKLAQDGSKITRST</sequence>
<accession>A0A0A8Z9P0</accession>
<evidence type="ECO:0000313" key="1">
    <source>
        <dbReference type="EMBL" id="JAD31567.1"/>
    </source>
</evidence>
<dbReference type="AlphaFoldDB" id="A0A0A8Z9P0"/>